<evidence type="ECO:0000313" key="2">
    <source>
        <dbReference type="EMBL" id="MDR7297880.1"/>
    </source>
</evidence>
<sequence length="131" mass="14210">MSPQEAQIHQLVADAQKYQFDVAELMKLHVDDAVIVNMAGRRLFGKQAFEAAMSQALASPLQHVPTTTVTDRVRFVTPDCAVVSCTKTVHDQRADADRSALPGRIGMMTYVVVRQGGGWVIASAQTTPLAT</sequence>
<comment type="caution">
    <text evidence="2">The sequence shown here is derived from an EMBL/GenBank/DDBJ whole genome shotgun (WGS) entry which is preliminary data.</text>
</comment>
<accession>A0ABU1ZB83</accession>
<dbReference type="NCBIfam" id="TIGR02246">
    <property type="entry name" value="SgcJ/EcaC family oxidoreductase"/>
    <property type="match status" value="1"/>
</dbReference>
<reference evidence="2 3" key="1">
    <citation type="submission" date="2023-07" db="EMBL/GenBank/DDBJ databases">
        <title>Sorghum-associated microbial communities from plants grown in Nebraska, USA.</title>
        <authorList>
            <person name="Schachtman D."/>
        </authorList>
    </citation>
    <scope>NUCLEOTIDE SEQUENCE [LARGE SCALE GENOMIC DNA]</scope>
    <source>
        <strain evidence="2 3">BE310</strain>
    </source>
</reference>
<feature type="domain" description="DUF4440" evidence="1">
    <location>
        <begin position="10"/>
        <end position="121"/>
    </location>
</feature>
<organism evidence="2 3">
    <name type="scientific">Pelomonas aquatica</name>
    <dbReference type="NCBI Taxonomy" id="431058"/>
    <lineage>
        <taxon>Bacteria</taxon>
        <taxon>Pseudomonadati</taxon>
        <taxon>Pseudomonadota</taxon>
        <taxon>Betaproteobacteria</taxon>
        <taxon>Burkholderiales</taxon>
        <taxon>Sphaerotilaceae</taxon>
        <taxon>Roseateles</taxon>
    </lineage>
</organism>
<dbReference type="InterPro" id="IPR011944">
    <property type="entry name" value="Steroid_delta5-4_isomerase"/>
</dbReference>
<dbReference type="EMBL" id="JAVDXQ010000004">
    <property type="protein sequence ID" value="MDR7297880.1"/>
    <property type="molecule type" value="Genomic_DNA"/>
</dbReference>
<dbReference type="InterPro" id="IPR032710">
    <property type="entry name" value="NTF2-like_dom_sf"/>
</dbReference>
<evidence type="ECO:0000259" key="1">
    <source>
        <dbReference type="Pfam" id="PF14534"/>
    </source>
</evidence>
<keyword evidence="3" id="KW-1185">Reference proteome</keyword>
<dbReference type="Pfam" id="PF14534">
    <property type="entry name" value="DUF4440"/>
    <property type="match status" value="1"/>
</dbReference>
<proteinExistence type="predicted"/>
<gene>
    <name evidence="2" type="ORF">J2X16_003229</name>
</gene>
<dbReference type="Gene3D" id="3.10.450.50">
    <property type="match status" value="1"/>
</dbReference>
<dbReference type="RefSeq" id="WP_310346559.1">
    <property type="nucleotide sequence ID" value="NZ_JAVDXQ010000004.1"/>
</dbReference>
<dbReference type="Proteomes" id="UP001180536">
    <property type="component" value="Unassembled WGS sequence"/>
</dbReference>
<name>A0ABU1ZB83_9BURK</name>
<protein>
    <submittedName>
        <fullName evidence="2">Uncharacterized protein (TIGR02246 family)</fullName>
    </submittedName>
</protein>
<dbReference type="SUPFAM" id="SSF54427">
    <property type="entry name" value="NTF2-like"/>
    <property type="match status" value="1"/>
</dbReference>
<evidence type="ECO:0000313" key="3">
    <source>
        <dbReference type="Proteomes" id="UP001180536"/>
    </source>
</evidence>
<dbReference type="InterPro" id="IPR027843">
    <property type="entry name" value="DUF4440"/>
</dbReference>